<gene>
    <name evidence="2" type="ORF">KFK09_017933</name>
</gene>
<proteinExistence type="predicted"/>
<feature type="region of interest" description="Disordered" evidence="1">
    <location>
        <begin position="1"/>
        <end position="20"/>
    </location>
</feature>
<evidence type="ECO:0000256" key="1">
    <source>
        <dbReference type="SAM" id="MobiDB-lite"/>
    </source>
</evidence>
<dbReference type="EMBL" id="JAGYWB010000013">
    <property type="protein sequence ID" value="KAI0499725.1"/>
    <property type="molecule type" value="Genomic_DNA"/>
</dbReference>
<keyword evidence="3" id="KW-1185">Reference proteome</keyword>
<evidence type="ECO:0000313" key="2">
    <source>
        <dbReference type="EMBL" id="KAI0499725.1"/>
    </source>
</evidence>
<sequence length="237" mass="26419">MPSSSMSQLGDQSESANSEDPFIPSTLKFVVSNLKNIVPTQLVFDNYPLWKSQIVKIFKANGFDKFLDPTIPPPSPTIHQPDGSSVFNSARSRWILTDQNLAAAICSTISPSVLPYVINLETTAAIWSVLETRFQSTNRSKVIQLKNELHNVSLKNQNMTQYLSEIKSLVDQIAVAGSSVDNEDVILYILKGLPTSYQSFKTSIRTMLNPISLDNLYSLLLSEEIHIMSDTANFCRE</sequence>
<protein>
    <recommendedName>
        <fullName evidence="4">Retrovirus-related Pol polyprotein from transposon TNT 1-94</fullName>
    </recommendedName>
</protein>
<reference evidence="2" key="1">
    <citation type="journal article" date="2022" name="Front. Genet.">
        <title>Chromosome-Scale Assembly of the Dendrobium nobile Genome Provides Insights Into the Molecular Mechanism of the Biosynthesis of the Medicinal Active Ingredient of Dendrobium.</title>
        <authorList>
            <person name="Xu Q."/>
            <person name="Niu S.-C."/>
            <person name="Li K.-L."/>
            <person name="Zheng P.-J."/>
            <person name="Zhang X.-J."/>
            <person name="Jia Y."/>
            <person name="Liu Y."/>
            <person name="Niu Y.-X."/>
            <person name="Yu L.-H."/>
            <person name="Chen D.-F."/>
            <person name="Zhang G.-Q."/>
        </authorList>
    </citation>
    <scope>NUCLEOTIDE SEQUENCE</scope>
    <source>
        <tissue evidence="2">Leaf</tissue>
    </source>
</reference>
<evidence type="ECO:0008006" key="4">
    <source>
        <dbReference type="Google" id="ProtNLM"/>
    </source>
</evidence>
<evidence type="ECO:0000313" key="3">
    <source>
        <dbReference type="Proteomes" id="UP000829196"/>
    </source>
</evidence>
<dbReference type="Pfam" id="PF14223">
    <property type="entry name" value="Retrotran_gag_2"/>
    <property type="match status" value="1"/>
</dbReference>
<dbReference type="PANTHER" id="PTHR47481:SF22">
    <property type="entry name" value="RETROTRANSPOSON GAG DOMAIN-CONTAINING PROTEIN"/>
    <property type="match status" value="1"/>
</dbReference>
<name>A0A8T3AZU1_DENNO</name>
<dbReference type="Proteomes" id="UP000829196">
    <property type="component" value="Unassembled WGS sequence"/>
</dbReference>
<accession>A0A8T3AZU1</accession>
<dbReference type="PANTHER" id="PTHR47481">
    <property type="match status" value="1"/>
</dbReference>
<comment type="caution">
    <text evidence="2">The sequence shown here is derived from an EMBL/GenBank/DDBJ whole genome shotgun (WGS) entry which is preliminary data.</text>
</comment>
<dbReference type="AlphaFoldDB" id="A0A8T3AZU1"/>
<dbReference type="OrthoDB" id="7697411at2759"/>
<dbReference type="SMR" id="A0A8T3AZU1"/>
<feature type="compositionally biased region" description="Polar residues" evidence="1">
    <location>
        <begin position="1"/>
        <end position="18"/>
    </location>
</feature>
<organism evidence="2 3">
    <name type="scientific">Dendrobium nobile</name>
    <name type="common">Orchid</name>
    <dbReference type="NCBI Taxonomy" id="94219"/>
    <lineage>
        <taxon>Eukaryota</taxon>
        <taxon>Viridiplantae</taxon>
        <taxon>Streptophyta</taxon>
        <taxon>Embryophyta</taxon>
        <taxon>Tracheophyta</taxon>
        <taxon>Spermatophyta</taxon>
        <taxon>Magnoliopsida</taxon>
        <taxon>Liliopsida</taxon>
        <taxon>Asparagales</taxon>
        <taxon>Orchidaceae</taxon>
        <taxon>Epidendroideae</taxon>
        <taxon>Malaxideae</taxon>
        <taxon>Dendrobiinae</taxon>
        <taxon>Dendrobium</taxon>
    </lineage>
</organism>